<dbReference type="PROSITE" id="PS50935">
    <property type="entry name" value="SSB"/>
    <property type="match status" value="1"/>
</dbReference>
<dbReference type="Proteomes" id="UP001500751">
    <property type="component" value="Unassembled WGS sequence"/>
</dbReference>
<dbReference type="CDD" id="cd04496">
    <property type="entry name" value="SSB_OBF"/>
    <property type="match status" value="1"/>
</dbReference>
<organism evidence="5 6">
    <name type="scientific">Catenulispora yoronensis</name>
    <dbReference type="NCBI Taxonomy" id="450799"/>
    <lineage>
        <taxon>Bacteria</taxon>
        <taxon>Bacillati</taxon>
        <taxon>Actinomycetota</taxon>
        <taxon>Actinomycetes</taxon>
        <taxon>Catenulisporales</taxon>
        <taxon>Catenulisporaceae</taxon>
        <taxon>Catenulispora</taxon>
    </lineage>
</organism>
<dbReference type="HAMAP" id="MF_00984">
    <property type="entry name" value="SSB"/>
    <property type="match status" value="1"/>
</dbReference>
<comment type="caution">
    <text evidence="5">The sequence shown here is derived from an EMBL/GenBank/DDBJ whole genome shotgun (WGS) entry which is preliminary data.</text>
</comment>
<dbReference type="Gene3D" id="2.40.50.140">
    <property type="entry name" value="Nucleic acid-binding proteins"/>
    <property type="match status" value="1"/>
</dbReference>
<feature type="region of interest" description="Disordered" evidence="4">
    <location>
        <begin position="119"/>
        <end position="148"/>
    </location>
</feature>
<protein>
    <recommendedName>
        <fullName evidence="2 3">Single-stranded DNA-binding protein</fullName>
        <shortName evidence="2">SSB</shortName>
    </recommendedName>
</protein>
<dbReference type="PANTHER" id="PTHR10302:SF27">
    <property type="entry name" value="SINGLE-STRANDED DNA-BINDING PROTEIN"/>
    <property type="match status" value="1"/>
</dbReference>
<evidence type="ECO:0000256" key="3">
    <source>
        <dbReference type="RuleBase" id="RU000524"/>
    </source>
</evidence>
<evidence type="ECO:0000256" key="4">
    <source>
        <dbReference type="SAM" id="MobiDB-lite"/>
    </source>
</evidence>
<dbReference type="EMBL" id="BAAAQN010000017">
    <property type="protein sequence ID" value="GAA2031331.1"/>
    <property type="molecule type" value="Genomic_DNA"/>
</dbReference>
<dbReference type="InterPro" id="IPR000424">
    <property type="entry name" value="Primosome_PriB/ssb"/>
</dbReference>
<dbReference type="InterPro" id="IPR011344">
    <property type="entry name" value="ssDNA-bd"/>
</dbReference>
<dbReference type="GO" id="GO:0003677">
    <property type="term" value="F:DNA binding"/>
    <property type="evidence" value="ECO:0007669"/>
    <property type="project" value="UniProtKB-KW"/>
</dbReference>
<evidence type="ECO:0000256" key="2">
    <source>
        <dbReference type="HAMAP-Rule" id="MF_00984"/>
    </source>
</evidence>
<comment type="subunit">
    <text evidence="2">Homotetramer.</text>
</comment>
<reference evidence="5 6" key="1">
    <citation type="journal article" date="2019" name="Int. J. Syst. Evol. Microbiol.">
        <title>The Global Catalogue of Microorganisms (GCM) 10K type strain sequencing project: providing services to taxonomists for standard genome sequencing and annotation.</title>
        <authorList>
            <consortium name="The Broad Institute Genomics Platform"/>
            <consortium name="The Broad Institute Genome Sequencing Center for Infectious Disease"/>
            <person name="Wu L."/>
            <person name="Ma J."/>
        </authorList>
    </citation>
    <scope>NUCLEOTIDE SEQUENCE [LARGE SCALE GENOMIC DNA]</scope>
    <source>
        <strain evidence="5 6">JCM 16014</strain>
    </source>
</reference>
<name>A0ABN2U928_9ACTN</name>
<dbReference type="Pfam" id="PF00436">
    <property type="entry name" value="SSB"/>
    <property type="match status" value="1"/>
</dbReference>
<gene>
    <name evidence="5" type="ORF">GCM10009839_34040</name>
</gene>
<evidence type="ECO:0000313" key="5">
    <source>
        <dbReference type="EMBL" id="GAA2031331.1"/>
    </source>
</evidence>
<accession>A0ABN2U928</accession>
<comment type="caution">
    <text evidence="2">Lacks conserved residue(s) required for the propagation of feature annotation.</text>
</comment>
<feature type="compositionally biased region" description="Polar residues" evidence="4">
    <location>
        <begin position="123"/>
        <end position="138"/>
    </location>
</feature>
<keyword evidence="1 2" id="KW-0238">DNA-binding</keyword>
<proteinExistence type="inferred from homology"/>
<dbReference type="NCBIfam" id="TIGR00621">
    <property type="entry name" value="ssb"/>
    <property type="match status" value="1"/>
</dbReference>
<sequence length="148" mass="15768">MIGNTVTLVGNLTDAPSIRFLDNGSSVANFNLAVTERVFDKSSNEWKDGDTVFVRCGVWKSAGAENVAESLPKGSRVIVTGKLRQHNYTTDNGENRSVLNLEVEEIGVSLRFAVAKPVKATRAAQTPAPSSDPWSMPTSAAAGAERSS</sequence>
<evidence type="ECO:0000256" key="1">
    <source>
        <dbReference type="ARBA" id="ARBA00023125"/>
    </source>
</evidence>
<keyword evidence="6" id="KW-1185">Reference proteome</keyword>
<dbReference type="InterPro" id="IPR012340">
    <property type="entry name" value="NA-bd_OB-fold"/>
</dbReference>
<evidence type="ECO:0000313" key="6">
    <source>
        <dbReference type="Proteomes" id="UP001500751"/>
    </source>
</evidence>
<dbReference type="PANTHER" id="PTHR10302">
    <property type="entry name" value="SINGLE-STRANDED DNA-BINDING PROTEIN"/>
    <property type="match status" value="1"/>
</dbReference>
<dbReference type="RefSeq" id="WP_344666575.1">
    <property type="nucleotide sequence ID" value="NZ_BAAAQN010000017.1"/>
</dbReference>
<dbReference type="SUPFAM" id="SSF50249">
    <property type="entry name" value="Nucleic acid-binding proteins"/>
    <property type="match status" value="1"/>
</dbReference>